<keyword evidence="3" id="KW-1185">Reference proteome</keyword>
<gene>
    <name evidence="2" type="ORF">SAMN05444008_11123</name>
</gene>
<dbReference type="EMBL" id="FQUO01000011">
    <property type="protein sequence ID" value="SHF68688.1"/>
    <property type="molecule type" value="Genomic_DNA"/>
</dbReference>
<organism evidence="2 3">
    <name type="scientific">Cnuella takakiae</name>
    <dbReference type="NCBI Taxonomy" id="1302690"/>
    <lineage>
        <taxon>Bacteria</taxon>
        <taxon>Pseudomonadati</taxon>
        <taxon>Bacteroidota</taxon>
        <taxon>Chitinophagia</taxon>
        <taxon>Chitinophagales</taxon>
        <taxon>Chitinophagaceae</taxon>
        <taxon>Cnuella</taxon>
    </lineage>
</organism>
<evidence type="ECO:0000313" key="2">
    <source>
        <dbReference type="EMBL" id="SHF68688.1"/>
    </source>
</evidence>
<accession>A0A1M5DNT0</accession>
<feature type="region of interest" description="Disordered" evidence="1">
    <location>
        <begin position="33"/>
        <end position="103"/>
    </location>
</feature>
<dbReference type="Proteomes" id="UP000184368">
    <property type="component" value="Unassembled WGS sequence"/>
</dbReference>
<evidence type="ECO:0000256" key="1">
    <source>
        <dbReference type="SAM" id="MobiDB-lite"/>
    </source>
</evidence>
<evidence type="ECO:0000313" key="3">
    <source>
        <dbReference type="Proteomes" id="UP000184368"/>
    </source>
</evidence>
<proteinExistence type="predicted"/>
<reference evidence="2 3" key="1">
    <citation type="submission" date="2016-11" db="EMBL/GenBank/DDBJ databases">
        <authorList>
            <person name="Jaros S."/>
            <person name="Januszkiewicz K."/>
            <person name="Wedrychowicz H."/>
        </authorList>
    </citation>
    <scope>NUCLEOTIDE SEQUENCE [LARGE SCALE GENOMIC DNA]</scope>
    <source>
        <strain evidence="2 3">DSM 26897</strain>
    </source>
</reference>
<feature type="compositionally biased region" description="Low complexity" evidence="1">
    <location>
        <begin position="91"/>
        <end position="103"/>
    </location>
</feature>
<feature type="compositionally biased region" description="Polar residues" evidence="1">
    <location>
        <begin position="48"/>
        <end position="66"/>
    </location>
</feature>
<protein>
    <submittedName>
        <fullName evidence="2">Uncharacterized protein</fullName>
    </submittedName>
</protein>
<sequence>MKRIVALLGISATLWACGDNNVGNRTYQKNTQVDSANVPIGNPHDDTTATINNNAYNPDSMPPNTTIEDKGGPANRPDSNQARISAGASIPQNNQPQKQGNQQ</sequence>
<name>A0A1M5DNT0_9BACT</name>
<dbReference type="RefSeq" id="WP_073044504.1">
    <property type="nucleotide sequence ID" value="NZ_FQUO01000011.1"/>
</dbReference>
<dbReference type="AlphaFoldDB" id="A0A1M5DNT0"/>